<organism evidence="2 3">
    <name type="scientific">Puccinia triticina</name>
    <dbReference type="NCBI Taxonomy" id="208348"/>
    <lineage>
        <taxon>Eukaryota</taxon>
        <taxon>Fungi</taxon>
        <taxon>Dikarya</taxon>
        <taxon>Basidiomycota</taxon>
        <taxon>Pucciniomycotina</taxon>
        <taxon>Pucciniomycetes</taxon>
        <taxon>Pucciniales</taxon>
        <taxon>Pucciniaceae</taxon>
        <taxon>Puccinia</taxon>
    </lineage>
</organism>
<keyword evidence="3" id="KW-1185">Reference proteome</keyword>
<dbReference type="GeneID" id="77805614"/>
<evidence type="ECO:0000256" key="1">
    <source>
        <dbReference type="SAM" id="MobiDB-lite"/>
    </source>
</evidence>
<feature type="region of interest" description="Disordered" evidence="1">
    <location>
        <begin position="88"/>
        <end position="131"/>
    </location>
</feature>
<dbReference type="Proteomes" id="UP001164743">
    <property type="component" value="Chromosome 18A"/>
</dbReference>
<dbReference type="RefSeq" id="XP_053028700.1">
    <property type="nucleotide sequence ID" value="XM_053164719.1"/>
</dbReference>
<proteinExistence type="predicted"/>
<dbReference type="EMBL" id="CP110438">
    <property type="protein sequence ID" value="WAQ93145.1"/>
    <property type="molecule type" value="Genomic_DNA"/>
</dbReference>
<accession>A0ABY7D7C0</accession>
<evidence type="ECO:0000313" key="2">
    <source>
        <dbReference type="EMBL" id="WAQ93145.1"/>
    </source>
</evidence>
<reference evidence="2" key="1">
    <citation type="submission" date="2022-10" db="EMBL/GenBank/DDBJ databases">
        <title>Puccinia triticina Genome sequencing and assembly.</title>
        <authorList>
            <person name="Li C."/>
        </authorList>
    </citation>
    <scope>NUCLEOTIDE SEQUENCE</scope>
    <source>
        <strain evidence="2">Pt15</strain>
    </source>
</reference>
<feature type="compositionally biased region" description="Basic and acidic residues" evidence="1">
    <location>
        <begin position="32"/>
        <end position="50"/>
    </location>
</feature>
<protein>
    <recommendedName>
        <fullName evidence="4">WW domain-containing protein</fullName>
    </recommendedName>
</protein>
<feature type="region of interest" description="Disordered" evidence="1">
    <location>
        <begin position="23"/>
        <end position="68"/>
    </location>
</feature>
<gene>
    <name evidence="2" type="ORF">PtA15_18A203</name>
</gene>
<sequence length="131" mass="14785">MASVHEVIITPPAKLVALNPDELPIDLDNDDEQKNPDMIHINNSDEDKQKNPSTLGQPPPPLTPDAIDTADTLYFHLGSEGDRWTWEAPAVHRDLQNRTGIRTPARQQRPSSKRNQKIYRRRPALPTKAPD</sequence>
<feature type="compositionally biased region" description="Polar residues" evidence="1">
    <location>
        <begin position="97"/>
        <end position="110"/>
    </location>
</feature>
<feature type="compositionally biased region" description="Basic residues" evidence="1">
    <location>
        <begin position="111"/>
        <end position="123"/>
    </location>
</feature>
<name>A0ABY7D7C0_9BASI</name>
<evidence type="ECO:0000313" key="3">
    <source>
        <dbReference type="Proteomes" id="UP001164743"/>
    </source>
</evidence>
<evidence type="ECO:0008006" key="4">
    <source>
        <dbReference type="Google" id="ProtNLM"/>
    </source>
</evidence>